<dbReference type="OrthoDB" id="2665331at2"/>
<keyword evidence="1" id="KW-0732">Signal</keyword>
<gene>
    <name evidence="3" type="ORF">IJ22_51070</name>
</gene>
<feature type="domain" description="Copper amine oxidase-like N-terminal" evidence="2">
    <location>
        <begin position="39"/>
        <end position="146"/>
    </location>
</feature>
<feature type="chain" id="PRO_5006833206" evidence="1">
    <location>
        <begin position="31"/>
        <end position="306"/>
    </location>
</feature>
<dbReference type="AlphaFoldDB" id="A0A0U2VXD4"/>
<evidence type="ECO:0000256" key="1">
    <source>
        <dbReference type="SAM" id="SignalP"/>
    </source>
</evidence>
<proteinExistence type="predicted"/>
<dbReference type="RefSeq" id="WP_062410732.1">
    <property type="nucleotide sequence ID" value="NZ_CP013652.1"/>
</dbReference>
<evidence type="ECO:0000313" key="4">
    <source>
        <dbReference type="Proteomes" id="UP000061660"/>
    </source>
</evidence>
<evidence type="ECO:0000259" key="2">
    <source>
        <dbReference type="Pfam" id="PF07833"/>
    </source>
</evidence>
<sequence length="306" mass="33859" precursor="true">MKKTLNMKLKRVCCLSLFGSLLLIPVSIHAAQETSVTVKVNGYAIVMHEAPAYIDTDSNLTYVPLRFVSEALGAEVGWVANDQPITATIDEPEHNEVKVLLNSKKVEKNGKVSTIEGAPVLQNGRTMVPLRVISEGLGAEVKWVPGSNGENNVVEINTPWETPIPPGTVEGDTTVWKPTEEQKVYGNQIFKPLTWDNETRTLSFSIPKMPGKNPLVGIQYGNKKEKIVLGKVYTFKNLPDEFKLDITIFADETYTETVDEYTIFSYSLAKKHGWADGVPSTDIVVKDQYKNNVSLNAVYKALGISK</sequence>
<dbReference type="Proteomes" id="UP000061660">
    <property type="component" value="Chromosome"/>
</dbReference>
<reference evidence="3 4" key="2">
    <citation type="journal article" date="2016" name="Genome Announc.">
        <title>Complete Genome Sequences of Two Interactive Moderate Thermophiles, Paenibacillus napthalenovorans 32O-Y and Paenibacillus sp. 32O-W.</title>
        <authorList>
            <person name="Butler R.R.III."/>
            <person name="Wang J."/>
            <person name="Stark B.C."/>
            <person name="Pombert J.F."/>
        </authorList>
    </citation>
    <scope>NUCLEOTIDE SEQUENCE [LARGE SCALE GENOMIC DNA]</scope>
    <source>
        <strain evidence="3 4">32O-Y</strain>
    </source>
</reference>
<dbReference type="InterPro" id="IPR012854">
    <property type="entry name" value="Cu_amine_oxidase-like_N"/>
</dbReference>
<feature type="signal peptide" evidence="1">
    <location>
        <begin position="1"/>
        <end position="30"/>
    </location>
</feature>
<dbReference type="Gene3D" id="3.30.457.10">
    <property type="entry name" value="Copper amine oxidase-like, N-terminal domain"/>
    <property type="match status" value="1"/>
</dbReference>
<accession>A0A0U2VXD4</accession>
<name>A0A0U2VXD4_9BACL</name>
<keyword evidence="4" id="KW-1185">Reference proteome</keyword>
<dbReference type="InterPro" id="IPR036582">
    <property type="entry name" value="Mao_N_sf"/>
</dbReference>
<dbReference type="PATRIC" id="fig|162209.4.peg.5399"/>
<dbReference type="EMBL" id="CP013652">
    <property type="protein sequence ID" value="ALS25366.1"/>
    <property type="molecule type" value="Genomic_DNA"/>
</dbReference>
<dbReference type="SUPFAM" id="SSF55383">
    <property type="entry name" value="Copper amine oxidase, domain N"/>
    <property type="match status" value="1"/>
</dbReference>
<reference evidence="4" key="1">
    <citation type="submission" date="2015-12" db="EMBL/GenBank/DDBJ databases">
        <title>Complete genome sequences of two moderately thermophilic Paenibacillus species.</title>
        <authorList>
            <person name="Butler R.III."/>
            <person name="Wang J."/>
            <person name="Stark B.C."/>
            <person name="Pombert J.-F."/>
        </authorList>
    </citation>
    <scope>NUCLEOTIDE SEQUENCE [LARGE SCALE GENOMIC DNA]</scope>
    <source>
        <strain evidence="4">32O-Y</strain>
    </source>
</reference>
<dbReference type="STRING" id="162209.IJ22_51070"/>
<dbReference type="KEGG" id="pnp:IJ22_51070"/>
<dbReference type="Pfam" id="PF07833">
    <property type="entry name" value="Cu_amine_oxidN1"/>
    <property type="match status" value="1"/>
</dbReference>
<organism evidence="3 4">
    <name type="scientific">Paenibacillus naphthalenovorans</name>
    <dbReference type="NCBI Taxonomy" id="162209"/>
    <lineage>
        <taxon>Bacteria</taxon>
        <taxon>Bacillati</taxon>
        <taxon>Bacillota</taxon>
        <taxon>Bacilli</taxon>
        <taxon>Bacillales</taxon>
        <taxon>Paenibacillaceae</taxon>
        <taxon>Paenibacillus</taxon>
    </lineage>
</organism>
<evidence type="ECO:0000313" key="3">
    <source>
        <dbReference type="EMBL" id="ALS25366.1"/>
    </source>
</evidence>
<protein>
    <submittedName>
        <fullName evidence="3">Copper amine oxidase</fullName>
    </submittedName>
</protein>